<organism evidence="7 8">
    <name type="scientific">Ustilago trichophora</name>
    <dbReference type="NCBI Taxonomy" id="86804"/>
    <lineage>
        <taxon>Eukaryota</taxon>
        <taxon>Fungi</taxon>
        <taxon>Dikarya</taxon>
        <taxon>Basidiomycota</taxon>
        <taxon>Ustilaginomycotina</taxon>
        <taxon>Ustilaginomycetes</taxon>
        <taxon>Ustilaginales</taxon>
        <taxon>Ustilaginaceae</taxon>
        <taxon>Ustilago</taxon>
    </lineage>
</organism>
<dbReference type="InterPro" id="IPR003084">
    <property type="entry name" value="HDAC_I/II"/>
</dbReference>
<feature type="compositionally biased region" description="Low complexity" evidence="5">
    <location>
        <begin position="147"/>
        <end position="182"/>
    </location>
</feature>
<evidence type="ECO:0000313" key="7">
    <source>
        <dbReference type="EMBL" id="SPO27878.1"/>
    </source>
</evidence>
<evidence type="ECO:0000256" key="1">
    <source>
        <dbReference type="ARBA" id="ARBA00006457"/>
    </source>
</evidence>
<evidence type="ECO:0000313" key="8">
    <source>
        <dbReference type="Proteomes" id="UP000324022"/>
    </source>
</evidence>
<dbReference type="GO" id="GO:0141221">
    <property type="term" value="F:histone deacetylase activity, hydrolytic mechanism"/>
    <property type="evidence" value="ECO:0007669"/>
    <property type="project" value="UniProtKB-EC"/>
</dbReference>
<feature type="region of interest" description="Disordered" evidence="5">
    <location>
        <begin position="474"/>
        <end position="506"/>
    </location>
</feature>
<dbReference type="InterPro" id="IPR037138">
    <property type="entry name" value="His_deacetylse_dom_sf"/>
</dbReference>
<dbReference type="PRINTS" id="PR01271">
    <property type="entry name" value="HISDACETLASE"/>
</dbReference>
<dbReference type="GO" id="GO:0010468">
    <property type="term" value="P:regulation of gene expression"/>
    <property type="evidence" value="ECO:0007669"/>
    <property type="project" value="UniProtKB-ARBA"/>
</dbReference>
<dbReference type="EMBL" id="OOIN01000020">
    <property type="protein sequence ID" value="SPO27878.1"/>
    <property type="molecule type" value="Genomic_DNA"/>
</dbReference>
<dbReference type="OrthoDB" id="73273at2759"/>
<dbReference type="AlphaFoldDB" id="A0A5C3EBT3"/>
<feature type="region of interest" description="Disordered" evidence="5">
    <location>
        <begin position="129"/>
        <end position="202"/>
    </location>
</feature>
<evidence type="ECO:0000256" key="5">
    <source>
        <dbReference type="SAM" id="MobiDB-lite"/>
    </source>
</evidence>
<evidence type="ECO:0000256" key="4">
    <source>
        <dbReference type="ARBA" id="ARBA00022853"/>
    </source>
</evidence>
<keyword evidence="8" id="KW-1185">Reference proteome</keyword>
<dbReference type="SUPFAM" id="SSF52768">
    <property type="entry name" value="Arginase/deacetylase"/>
    <property type="match status" value="1"/>
</dbReference>
<dbReference type="Pfam" id="PF00850">
    <property type="entry name" value="Hist_deacetyl"/>
    <property type="match status" value="2"/>
</dbReference>
<feature type="domain" description="Histone deacetylase" evidence="6">
    <location>
        <begin position="300"/>
        <end position="464"/>
    </location>
</feature>
<dbReference type="EC" id="3.5.1.98" evidence="2"/>
<gene>
    <name evidence="7" type="ORF">UTRI_05021</name>
</gene>
<reference evidence="7 8" key="1">
    <citation type="submission" date="2018-03" db="EMBL/GenBank/DDBJ databases">
        <authorList>
            <person name="Guldener U."/>
        </authorList>
    </citation>
    <scope>NUCLEOTIDE SEQUENCE [LARGE SCALE GENOMIC DNA]</scope>
    <source>
        <strain evidence="7 8">NBRC100155</strain>
    </source>
</reference>
<accession>A0A5C3EBT3</accession>
<comment type="similarity">
    <text evidence="1">Belongs to the histone deacetylase family. HD type 1 subfamily.</text>
</comment>
<protein>
    <recommendedName>
        <fullName evidence="2">histone deacetylase</fullName>
        <ecNumber evidence="2">3.5.1.98</ecNumber>
    </recommendedName>
</protein>
<dbReference type="Gene3D" id="3.40.800.20">
    <property type="entry name" value="Histone deacetylase domain"/>
    <property type="match status" value="1"/>
</dbReference>
<dbReference type="InterPro" id="IPR023696">
    <property type="entry name" value="Ureohydrolase_dom_sf"/>
</dbReference>
<sequence length="570" mass="62171">MSVVTHPPRVAYIASGDLVMYSDLLPSNKGRSSLVHSLAYHLDLLDLQSLDNDDDEEQDKRIGSSSGTEKSKLLSAIAADASSPDFSASNQDRRRATVYLPHPATNQQLSSYHEASFVNQLSKDIRTESLEASSSSKRRKVSHFPSRTRSSSPSGTSDTDGSSSSSSAELRLRPSSSVSGSSRQRGYKRPSPPKNQFGLQDDCPTFSGLHRHISLVAGASITAAELLATGKADVAIAWDGGRHHAKKDCASGFCYVNDVVLAILALRRPRKVVVTTTIPPNGEQAEADQGQETLRRTTIKRVQRVMYLDLDLHWGDGVEEAFHTSSNVLTLSIHHYAPGFFPCYAPSRNQDRFGPPGSLKGDPGAGKNCLNIPLSVGTSNDTLERVLENTVQSLVDVWQPEMVVVQCGVDGLAGDPMAVWNLSAAAYVKTIQRVLGWKKPTLLLGGGGYNSENAARCWSLITAACLGRFQDDNQSKPHAAKPNTDNLTPLTEQQIDPNKNHPKHEAKTTSLDNIGFQTPIPDHKFWPNYAPQYTLDVAAGEMIDQNDQATLQSIHKEFLKHIQNLNSRTK</sequence>
<dbReference type="PANTHER" id="PTHR48252">
    <property type="entry name" value="HISTONE DEACETYLASE 2-RELATED"/>
    <property type="match status" value="1"/>
</dbReference>
<proteinExistence type="inferred from homology"/>
<evidence type="ECO:0000256" key="2">
    <source>
        <dbReference type="ARBA" id="ARBA00012111"/>
    </source>
</evidence>
<feature type="domain" description="Histone deacetylase" evidence="6">
    <location>
        <begin position="97"/>
        <end position="272"/>
    </location>
</feature>
<dbReference type="PRINTS" id="PR01270">
    <property type="entry name" value="HDASUPER"/>
</dbReference>
<keyword evidence="4" id="KW-0156">Chromatin regulator</keyword>
<evidence type="ECO:0000259" key="6">
    <source>
        <dbReference type="Pfam" id="PF00850"/>
    </source>
</evidence>
<name>A0A5C3EBT3_9BASI</name>
<dbReference type="Proteomes" id="UP000324022">
    <property type="component" value="Unassembled WGS sequence"/>
</dbReference>
<dbReference type="InterPro" id="IPR000286">
    <property type="entry name" value="HDACs"/>
</dbReference>
<dbReference type="InterPro" id="IPR023801">
    <property type="entry name" value="His_deacetylse_dom"/>
</dbReference>
<keyword evidence="3" id="KW-0378">Hydrolase</keyword>
<evidence type="ECO:0000256" key="3">
    <source>
        <dbReference type="ARBA" id="ARBA00022801"/>
    </source>
</evidence>
<feature type="compositionally biased region" description="Polar residues" evidence="5">
    <location>
        <begin position="483"/>
        <end position="497"/>
    </location>
</feature>
<dbReference type="PANTHER" id="PTHR48252:SF77">
    <property type="entry name" value="HISTONE DEACETYLASE DOMAIN-CONTAINING PROTEIN"/>
    <property type="match status" value="1"/>
</dbReference>